<evidence type="ECO:0000313" key="3">
    <source>
        <dbReference type="Proteomes" id="UP001153709"/>
    </source>
</evidence>
<evidence type="ECO:0000256" key="1">
    <source>
        <dbReference type="SAM" id="MobiDB-lite"/>
    </source>
</evidence>
<protein>
    <submittedName>
        <fullName evidence="2">Uncharacterized protein</fullName>
    </submittedName>
</protein>
<feature type="compositionally biased region" description="Acidic residues" evidence="1">
    <location>
        <begin position="60"/>
        <end position="81"/>
    </location>
</feature>
<gene>
    <name evidence="2" type="ORF">DIABBA_LOCUS2079</name>
</gene>
<evidence type="ECO:0000313" key="2">
    <source>
        <dbReference type="EMBL" id="CAG9828139.1"/>
    </source>
</evidence>
<dbReference type="AlphaFoldDB" id="A0A9N9X7Q3"/>
<dbReference type="Proteomes" id="UP001153709">
    <property type="component" value="Chromosome 1"/>
</dbReference>
<feature type="compositionally biased region" description="Low complexity" evidence="1">
    <location>
        <begin position="82"/>
        <end position="100"/>
    </location>
</feature>
<feature type="compositionally biased region" description="Polar residues" evidence="1">
    <location>
        <begin position="43"/>
        <end position="52"/>
    </location>
</feature>
<keyword evidence="3" id="KW-1185">Reference proteome</keyword>
<proteinExistence type="predicted"/>
<accession>A0A9N9X7Q3</accession>
<sequence length="329" mass="37991">MSDKRSRRILKLALLDMETVREDTASNENADNVLNILPELTTSMTEESTNIRSNDFVNSDVDDSDQDPDYEMDEESADSSGEDAASQEDNLTNNTSTTSNVPLKKRGRKRLEIKDNEDKVCLLQGNEKKVVKRLLTQFNALKLYFTDQSAQNITEAKSILENLNNPQIKLYLEFLLYALPFFNKLNLIMQSEKPQIHIIFEEVAATVKTIMDCYIKDNLLNNHDIINIDFKNPRNFRPLEDMYFGATINSSNLALNLLKEVKLKCLEFYIESIEQILKRFPLKSSVFKYFEFLNPEIVKNRTISSISQVAKYFPNLINNIQDLDNECRL</sequence>
<feature type="region of interest" description="Disordered" evidence="1">
    <location>
        <begin position="43"/>
        <end position="109"/>
    </location>
</feature>
<dbReference type="OrthoDB" id="6783358at2759"/>
<name>A0A9N9X7Q3_DIABA</name>
<dbReference type="EMBL" id="OU898276">
    <property type="protein sequence ID" value="CAG9828139.1"/>
    <property type="molecule type" value="Genomic_DNA"/>
</dbReference>
<organism evidence="2 3">
    <name type="scientific">Diabrotica balteata</name>
    <name type="common">Banded cucumber beetle</name>
    <dbReference type="NCBI Taxonomy" id="107213"/>
    <lineage>
        <taxon>Eukaryota</taxon>
        <taxon>Metazoa</taxon>
        <taxon>Ecdysozoa</taxon>
        <taxon>Arthropoda</taxon>
        <taxon>Hexapoda</taxon>
        <taxon>Insecta</taxon>
        <taxon>Pterygota</taxon>
        <taxon>Neoptera</taxon>
        <taxon>Endopterygota</taxon>
        <taxon>Coleoptera</taxon>
        <taxon>Polyphaga</taxon>
        <taxon>Cucujiformia</taxon>
        <taxon>Chrysomeloidea</taxon>
        <taxon>Chrysomelidae</taxon>
        <taxon>Galerucinae</taxon>
        <taxon>Diabroticina</taxon>
        <taxon>Diabroticites</taxon>
        <taxon>Diabrotica</taxon>
    </lineage>
</organism>
<reference evidence="2" key="1">
    <citation type="submission" date="2022-01" db="EMBL/GenBank/DDBJ databases">
        <authorList>
            <person name="King R."/>
        </authorList>
    </citation>
    <scope>NUCLEOTIDE SEQUENCE</scope>
</reference>